<feature type="region of interest" description="Disordered" evidence="1">
    <location>
        <begin position="1"/>
        <end position="39"/>
    </location>
</feature>
<comment type="caution">
    <text evidence="2">The sequence shown here is derived from an EMBL/GenBank/DDBJ whole genome shotgun (WGS) entry which is preliminary data.</text>
</comment>
<evidence type="ECO:0000313" key="2">
    <source>
        <dbReference type="EMBL" id="KAL0573834.1"/>
    </source>
</evidence>
<evidence type="ECO:0000256" key="1">
    <source>
        <dbReference type="SAM" id="MobiDB-lite"/>
    </source>
</evidence>
<organism evidence="2 3">
    <name type="scientific">Marasmius crinis-equi</name>
    <dbReference type="NCBI Taxonomy" id="585013"/>
    <lineage>
        <taxon>Eukaryota</taxon>
        <taxon>Fungi</taxon>
        <taxon>Dikarya</taxon>
        <taxon>Basidiomycota</taxon>
        <taxon>Agaricomycotina</taxon>
        <taxon>Agaricomycetes</taxon>
        <taxon>Agaricomycetidae</taxon>
        <taxon>Agaricales</taxon>
        <taxon>Marasmiineae</taxon>
        <taxon>Marasmiaceae</taxon>
        <taxon>Marasmius</taxon>
    </lineage>
</organism>
<dbReference type="Proteomes" id="UP001465976">
    <property type="component" value="Unassembled WGS sequence"/>
</dbReference>
<name>A0ABR3FF02_9AGAR</name>
<proteinExistence type="predicted"/>
<feature type="compositionally biased region" description="Polar residues" evidence="1">
    <location>
        <begin position="1"/>
        <end position="10"/>
    </location>
</feature>
<reference evidence="2 3" key="1">
    <citation type="submission" date="2024-02" db="EMBL/GenBank/DDBJ databases">
        <title>A draft genome for the cacao thread blight pathogen Marasmius crinis-equi.</title>
        <authorList>
            <person name="Cohen S.P."/>
            <person name="Baruah I.K."/>
            <person name="Amoako-Attah I."/>
            <person name="Bukari Y."/>
            <person name="Meinhardt L.W."/>
            <person name="Bailey B.A."/>
        </authorList>
    </citation>
    <scope>NUCLEOTIDE SEQUENCE [LARGE SCALE GENOMIC DNA]</scope>
    <source>
        <strain evidence="2 3">GH-76</strain>
    </source>
</reference>
<protein>
    <submittedName>
        <fullName evidence="2">Uncharacterized protein</fullName>
    </submittedName>
</protein>
<gene>
    <name evidence="2" type="ORF">V5O48_008118</name>
</gene>
<sequence>MESSLSSFYSRNADFDFSGDSDYPSRETSDTSSLETGSVAPVEEVAAGVHMDKSMVNFLATGEGEPFCSVPSAEASSHLTNPVDTLEISVCKWIAATSQKLSVIQTQEFLDIFRSTFYHVEFPDQHSIRERLLRMADDVVDRTRSRIKVFAFMMNNAIRNDVLMEELGELFKLHDIPFDPVNSRLHCLRHTVYSAMKEIDAFGSQAGQPLEAQEESDFSVAMGQASRALTT</sequence>
<keyword evidence="3" id="KW-1185">Reference proteome</keyword>
<evidence type="ECO:0000313" key="3">
    <source>
        <dbReference type="Proteomes" id="UP001465976"/>
    </source>
</evidence>
<dbReference type="EMBL" id="JBAHYK010000456">
    <property type="protein sequence ID" value="KAL0573834.1"/>
    <property type="molecule type" value="Genomic_DNA"/>
</dbReference>
<accession>A0ABR3FF02</accession>